<dbReference type="CDD" id="cd00186">
    <property type="entry name" value="TOP1Ac"/>
    <property type="match status" value="1"/>
</dbReference>
<proteinExistence type="inferred from homology"/>
<dbReference type="SMART" id="SM00437">
    <property type="entry name" value="TOP1Ac"/>
    <property type="match status" value="1"/>
</dbReference>
<evidence type="ECO:0000313" key="11">
    <source>
        <dbReference type="Proteomes" id="UP000736583"/>
    </source>
</evidence>
<keyword evidence="11" id="KW-1185">Reference proteome</keyword>
<evidence type="ECO:0000313" key="10">
    <source>
        <dbReference type="EMBL" id="MBU5590830.1"/>
    </source>
</evidence>
<dbReference type="SMART" id="SM00493">
    <property type="entry name" value="TOPRIM"/>
    <property type="match status" value="1"/>
</dbReference>
<dbReference type="SMART" id="SM00436">
    <property type="entry name" value="TOP1Bc"/>
    <property type="match status" value="1"/>
</dbReference>
<keyword evidence="3" id="KW-0479">Metal-binding</keyword>
<feature type="region of interest" description="Interaction with DNA" evidence="7">
    <location>
        <begin position="163"/>
        <end position="168"/>
    </location>
</feature>
<feature type="domain" description="Toprim" evidence="8">
    <location>
        <begin position="3"/>
        <end position="113"/>
    </location>
</feature>
<dbReference type="InterPro" id="IPR028612">
    <property type="entry name" value="Topoisom_1_IA"/>
</dbReference>
<dbReference type="Pfam" id="PF01396">
    <property type="entry name" value="Zn_ribbon_Top1"/>
    <property type="match status" value="3"/>
</dbReference>
<dbReference type="NCBIfam" id="TIGR01051">
    <property type="entry name" value="topA_bact"/>
    <property type="match status" value="1"/>
</dbReference>
<comment type="similarity">
    <text evidence="2 7">Belongs to the type IA topoisomerase family.</text>
</comment>
<dbReference type="HAMAP" id="MF_00952">
    <property type="entry name" value="Topoisom_1_prok"/>
    <property type="match status" value="1"/>
</dbReference>
<organism evidence="10 11">
    <name type="scientific">Clostridium simiarum</name>
    <dbReference type="NCBI Taxonomy" id="2841506"/>
    <lineage>
        <taxon>Bacteria</taxon>
        <taxon>Bacillati</taxon>
        <taxon>Bacillota</taxon>
        <taxon>Clostridia</taxon>
        <taxon>Eubacteriales</taxon>
        <taxon>Clostridiaceae</taxon>
        <taxon>Clostridium</taxon>
    </lineage>
</organism>
<feature type="site" description="Interaction with DNA" evidence="7">
    <location>
        <position position="140"/>
    </location>
</feature>
<dbReference type="Proteomes" id="UP000736583">
    <property type="component" value="Unassembled WGS sequence"/>
</dbReference>
<keyword evidence="5" id="KW-0862">Zinc</keyword>
<feature type="site" description="Interaction with DNA" evidence="7">
    <location>
        <position position="139"/>
    </location>
</feature>
<keyword evidence="7" id="KW-0799">Topoisomerase</keyword>
<evidence type="ECO:0000256" key="3">
    <source>
        <dbReference type="ARBA" id="ARBA00022723"/>
    </source>
</evidence>
<comment type="subunit">
    <text evidence="7">Monomer.</text>
</comment>
<sequence length="695" mass="79414">MGQNLVIVESPAKAKTIGKYLGKNFVVEASMGHVRDLPKSQLGVDVDNNYNPKYITIRGKGELLEKLRKLAKKSDKIYLATDPDREGEAISWHLATALNIDKKQKCRIEFNEITKTAVKSSIKSPREIDENLVDAQQARRVLDRLVGYEISPILWRNVKWGLSAGRVQSAALNLICEREEEIEKFVPKEYWTIDSLLSKDKSKFTVKLTNYKNKKIEINNEEEANNIIDQIKKGEFIVEKIKKSVKNKNPLPPFTTSTLQQDAYKKINFSTKRTMAVAQQLYEGVDVKGHGTVGLITYMRTDSVRISNEAQKATADFIEKNYGKEYIPKEIRTYKGKKNAQDAHEAIRPADVNITPEQVKGSLKDEQYKLYSLIWNRFVGSQMASCVLNTISIEIKNGDYTFRANGSSVKFEGFMKIYEYLVEEEEGNTKIPELSEGEILKCNKTDGKQHFTQPPARYTEASFVKIMEEKGIGRPSTYVPTISTLFDRKYIEREKKSLFPTELGKIVNDIMEKYFKQIVDIEFTAAMETKLDSIEEGEETWKKVVDEFFKPLKTSIDIAEKEISKITIEDEVSDVPCDKCGRMMVIKYGRFGKFLACPGYPECKNTKPIVEELKTPCPKCGGTLVVKRSKKGNKFYGCSNYPNCDFVSWAEPSEEKCSECGTFMYKKYSKSKGNYFECSNSNCKHKKYVDKEKQD</sequence>
<evidence type="ECO:0000259" key="8">
    <source>
        <dbReference type="PROSITE" id="PS50880"/>
    </source>
</evidence>
<dbReference type="Pfam" id="PF01751">
    <property type="entry name" value="Toprim"/>
    <property type="match status" value="1"/>
</dbReference>
<name>A0ABS6EXG9_9CLOT</name>
<feature type="site" description="Interaction with DNA" evidence="7">
    <location>
        <position position="300"/>
    </location>
</feature>
<keyword evidence="7" id="KW-0413">Isomerase</keyword>
<evidence type="ECO:0000256" key="1">
    <source>
        <dbReference type="ARBA" id="ARBA00000213"/>
    </source>
</evidence>
<feature type="site" description="Interaction with DNA" evidence="7">
    <location>
        <position position="148"/>
    </location>
</feature>
<gene>
    <name evidence="7 10" type="primary">topA</name>
    <name evidence="10" type="ORF">KQI89_03560</name>
</gene>
<evidence type="ECO:0000259" key="9">
    <source>
        <dbReference type="PROSITE" id="PS52039"/>
    </source>
</evidence>
<comment type="catalytic activity">
    <reaction evidence="1 7">
        <text>ATP-independent breakage of single-stranded DNA, followed by passage and rejoining.</text>
        <dbReference type="EC" id="5.6.2.1"/>
    </reaction>
</comment>
<feature type="domain" description="Topo IA-type catalytic" evidence="9">
    <location>
        <begin position="129"/>
        <end position="556"/>
    </location>
</feature>
<evidence type="ECO:0000256" key="7">
    <source>
        <dbReference type="HAMAP-Rule" id="MF_00952"/>
    </source>
</evidence>
<feature type="site" description="Interaction with DNA" evidence="7">
    <location>
        <position position="488"/>
    </location>
</feature>
<dbReference type="CDD" id="cd03363">
    <property type="entry name" value="TOPRIM_TopoIA_TopoI"/>
    <property type="match status" value="1"/>
</dbReference>
<dbReference type="InterPro" id="IPR005733">
    <property type="entry name" value="TopoI_bac-type"/>
</dbReference>
<evidence type="ECO:0000256" key="4">
    <source>
        <dbReference type="ARBA" id="ARBA00022771"/>
    </source>
</evidence>
<dbReference type="EMBL" id="JAHLQL010000001">
    <property type="protein sequence ID" value="MBU5590830.1"/>
    <property type="molecule type" value="Genomic_DNA"/>
</dbReference>
<protein>
    <recommendedName>
        <fullName evidence="7">DNA topoisomerase 1</fullName>
        <ecNumber evidence="7">5.6.2.1</ecNumber>
    </recommendedName>
    <alternativeName>
        <fullName evidence="7">DNA topoisomerase I</fullName>
    </alternativeName>
</protein>
<dbReference type="InterPro" id="IPR003601">
    <property type="entry name" value="Topo_IA_2"/>
</dbReference>
<dbReference type="InterPro" id="IPR006171">
    <property type="entry name" value="TOPRIM_dom"/>
</dbReference>
<feature type="site" description="Interaction with DNA" evidence="7">
    <location>
        <position position="33"/>
    </location>
</feature>
<dbReference type="InterPro" id="IPR023406">
    <property type="entry name" value="Topo_IA_AS"/>
</dbReference>
<dbReference type="PROSITE" id="PS00396">
    <property type="entry name" value="TOPO_IA_1"/>
    <property type="match status" value="1"/>
</dbReference>
<dbReference type="InterPro" id="IPR000380">
    <property type="entry name" value="Topo_IA"/>
</dbReference>
<keyword evidence="7" id="KW-0238">DNA-binding</keyword>
<keyword evidence="6" id="KW-0460">Magnesium</keyword>
<evidence type="ECO:0000256" key="6">
    <source>
        <dbReference type="ARBA" id="ARBA00022842"/>
    </source>
</evidence>
<dbReference type="InterPro" id="IPR013498">
    <property type="entry name" value="Topo_IA_Znf"/>
</dbReference>
<dbReference type="PROSITE" id="PS52039">
    <property type="entry name" value="TOPO_IA_2"/>
    <property type="match status" value="1"/>
</dbReference>
<dbReference type="RefSeq" id="WP_216455931.1">
    <property type="nucleotide sequence ID" value="NZ_JAHLQL010000001.1"/>
</dbReference>
<feature type="site" description="Interaction with DNA" evidence="7">
    <location>
        <position position="143"/>
    </location>
</feature>
<comment type="caution">
    <text evidence="10">The sequence shown here is derived from an EMBL/GenBank/DDBJ whole genome shotgun (WGS) entry which is preliminary data.</text>
</comment>
<evidence type="ECO:0000256" key="2">
    <source>
        <dbReference type="ARBA" id="ARBA00009446"/>
    </source>
</evidence>
<dbReference type="InterPro" id="IPR003602">
    <property type="entry name" value="Topo_IA_DNA-bd_dom"/>
</dbReference>
<dbReference type="PANTHER" id="PTHR42785:SF1">
    <property type="entry name" value="DNA TOPOISOMERASE"/>
    <property type="match status" value="1"/>
</dbReference>
<dbReference type="PROSITE" id="PS50880">
    <property type="entry name" value="TOPRIM"/>
    <property type="match status" value="1"/>
</dbReference>
<dbReference type="InterPro" id="IPR013497">
    <property type="entry name" value="Topo_IA_cen"/>
</dbReference>
<dbReference type="PANTHER" id="PTHR42785">
    <property type="entry name" value="DNA TOPOISOMERASE, TYPE IA, CORE"/>
    <property type="match status" value="1"/>
</dbReference>
<dbReference type="EC" id="5.6.2.1" evidence="7"/>
<accession>A0ABS6EXG9</accession>
<dbReference type="Pfam" id="PF01131">
    <property type="entry name" value="Topoisom_bac"/>
    <property type="match status" value="1"/>
</dbReference>
<feature type="active site" description="O-(5'-phospho-DNA)-tyrosine intermediate" evidence="7">
    <location>
        <position position="298"/>
    </location>
</feature>
<comment type="function">
    <text evidence="7">Releases the supercoiling and torsional tension of DNA, which is introduced during the DNA replication and transcription, by transiently cleaving and rejoining one strand of the DNA duplex. Introduces a single-strand break via transesterification at a target site in duplex DNA. The scissile phosphodiester is attacked by the catalytic tyrosine of the enzyme, resulting in the formation of a DNA-(5'-phosphotyrosyl)-enzyme intermediate and the expulsion of a 3'-OH DNA strand. The free DNA strand then undergoes passage around the unbroken strand, thus removing DNA supercoils. Finally, in the religation step, the DNA 3'-OH attacks the covalent intermediate to expel the active-site tyrosine and restore the DNA phosphodiester backbone.</text>
</comment>
<dbReference type="InterPro" id="IPR034149">
    <property type="entry name" value="TOPRIM_TopoI"/>
</dbReference>
<feature type="site" description="Interaction with DNA" evidence="7">
    <location>
        <position position="155"/>
    </location>
</feature>
<keyword evidence="4" id="KW-0863">Zinc-finger</keyword>
<reference evidence="10 11" key="1">
    <citation type="submission" date="2021-06" db="EMBL/GenBank/DDBJ databases">
        <authorList>
            <person name="Sun Q."/>
            <person name="Li D."/>
        </authorList>
    </citation>
    <scope>NUCLEOTIDE SEQUENCE [LARGE SCALE GENOMIC DNA]</scope>
    <source>
        <strain evidence="10 11">MSJ-4</strain>
    </source>
</reference>
<evidence type="ECO:0000256" key="5">
    <source>
        <dbReference type="ARBA" id="ARBA00022833"/>
    </source>
</evidence>